<reference evidence="2" key="1">
    <citation type="submission" date="2025-08" db="UniProtKB">
        <authorList>
            <consortium name="RefSeq"/>
        </authorList>
    </citation>
    <scope>IDENTIFICATION</scope>
</reference>
<name>A0AAX6QJE5_HETGA</name>
<gene>
    <name evidence="2" type="primary">Cnih3</name>
</gene>
<dbReference type="GeneID" id="101699197"/>
<proteinExistence type="predicted"/>
<dbReference type="RefSeq" id="XP_012921995.1">
    <property type="nucleotide sequence ID" value="XM_013066541.2"/>
</dbReference>
<keyword evidence="1" id="KW-1185">Reference proteome</keyword>
<evidence type="ECO:0000313" key="1">
    <source>
        <dbReference type="Proteomes" id="UP000694906"/>
    </source>
</evidence>
<organism evidence="1 2">
    <name type="scientific">Heterocephalus glaber</name>
    <name type="common">Naked mole rat</name>
    <dbReference type="NCBI Taxonomy" id="10181"/>
    <lineage>
        <taxon>Eukaryota</taxon>
        <taxon>Metazoa</taxon>
        <taxon>Chordata</taxon>
        <taxon>Craniata</taxon>
        <taxon>Vertebrata</taxon>
        <taxon>Euteleostomi</taxon>
        <taxon>Mammalia</taxon>
        <taxon>Eutheria</taxon>
        <taxon>Euarchontoglires</taxon>
        <taxon>Glires</taxon>
        <taxon>Rodentia</taxon>
        <taxon>Hystricomorpha</taxon>
        <taxon>Bathyergidae</taxon>
        <taxon>Heterocephalus</taxon>
    </lineage>
</organism>
<dbReference type="Proteomes" id="UP000694906">
    <property type="component" value="Unplaced"/>
</dbReference>
<evidence type="ECO:0000313" key="2">
    <source>
        <dbReference type="RefSeq" id="XP_012921995.1"/>
    </source>
</evidence>
<protein>
    <submittedName>
        <fullName evidence="2">Protein cornichon homolog 3 isoform X2</fullName>
    </submittedName>
</protein>
<sequence length="190" mass="20426">MAFTFAAFCYMLALVLCAALIFFAIWHVTVQFPRLSPASLARPRFRSETARLTALICLLSLEKGNCSRTDFRVHVCVGVGCTVVIISTKTWESCSVSAACRLCPASVPWARWLRSINTLAPGHAWPRPWPSPACPASLGWPTGDARSCAASRSAGRAEVAADQRPCGSASATHAHGDSQELLGGHFLPRV</sequence>
<accession>A0AAX6QJE5</accession>
<dbReference type="CTD" id="149111"/>
<dbReference type="AlphaFoldDB" id="A0AAX6QJE5"/>